<keyword evidence="1" id="KW-0175">Coiled coil</keyword>
<evidence type="ECO:0000313" key="2">
    <source>
        <dbReference type="EMBL" id="TBW57398.1"/>
    </source>
</evidence>
<sequence>MSELPELDHKAILETLKYTTADGFRRLQTTLTKTANSIEKDAVKGRLGLLFTEEEKQTLEQAAALLRQVKGRVEHAKEIKAREERRREKLMQARDQKVRSIAKKNLPTSARELITLTLFLKLHHQDYSRFGMFYCLYDDPEFILNKMRDESRSFKEIANTITGDLTDWLVNENVLSRSLDEEPDENIMVSILKDCETSYDRIRSRFSAVFEAMDRREAMQSATNVTRLNPRKRSIR</sequence>
<reference evidence="2 3" key="1">
    <citation type="submission" date="2019-02" db="EMBL/GenBank/DDBJ databases">
        <title>Marinobacter halodurans sp. nov., a marine bacterium isolated from sea tidal flat.</title>
        <authorList>
            <person name="Yoo Y."/>
            <person name="Lee D.W."/>
            <person name="Kim B.S."/>
            <person name="Kim J.-J."/>
        </authorList>
    </citation>
    <scope>NUCLEOTIDE SEQUENCE [LARGE SCALE GENOMIC DNA]</scope>
    <source>
        <strain evidence="2 3">YJ-S3-2</strain>
    </source>
</reference>
<keyword evidence="3" id="KW-1185">Reference proteome</keyword>
<organism evidence="2 3">
    <name type="scientific">Marinobacter halodurans</name>
    <dbReference type="NCBI Taxonomy" id="2528979"/>
    <lineage>
        <taxon>Bacteria</taxon>
        <taxon>Pseudomonadati</taxon>
        <taxon>Pseudomonadota</taxon>
        <taxon>Gammaproteobacteria</taxon>
        <taxon>Pseudomonadales</taxon>
        <taxon>Marinobacteraceae</taxon>
        <taxon>Marinobacter</taxon>
    </lineage>
</organism>
<accession>A0ABY1ZPA9</accession>
<feature type="coiled-coil region" evidence="1">
    <location>
        <begin position="66"/>
        <end position="96"/>
    </location>
</feature>
<gene>
    <name evidence="2" type="ORF">EZI54_07000</name>
</gene>
<dbReference type="Proteomes" id="UP000313645">
    <property type="component" value="Unassembled WGS sequence"/>
</dbReference>
<comment type="caution">
    <text evidence="2">The sequence shown here is derived from an EMBL/GenBank/DDBJ whole genome shotgun (WGS) entry which is preliminary data.</text>
</comment>
<name>A0ABY1ZPA9_9GAMM</name>
<proteinExistence type="predicted"/>
<dbReference type="RefSeq" id="WP_131480416.1">
    <property type="nucleotide sequence ID" value="NZ_SJDL01000008.1"/>
</dbReference>
<evidence type="ECO:0000256" key="1">
    <source>
        <dbReference type="SAM" id="Coils"/>
    </source>
</evidence>
<protein>
    <submittedName>
        <fullName evidence="2">Uncharacterized protein</fullName>
    </submittedName>
</protein>
<evidence type="ECO:0000313" key="3">
    <source>
        <dbReference type="Proteomes" id="UP000313645"/>
    </source>
</evidence>
<dbReference type="EMBL" id="SJDL01000008">
    <property type="protein sequence ID" value="TBW57398.1"/>
    <property type="molecule type" value="Genomic_DNA"/>
</dbReference>